<accession>A0AAV9RW37</accession>
<dbReference type="Proteomes" id="UP001311232">
    <property type="component" value="Unassembled WGS sequence"/>
</dbReference>
<dbReference type="AlphaFoldDB" id="A0AAV9RW37"/>
<evidence type="ECO:0000313" key="1">
    <source>
        <dbReference type="EMBL" id="KAK5612977.1"/>
    </source>
</evidence>
<feature type="non-terminal residue" evidence="1">
    <location>
        <position position="1"/>
    </location>
</feature>
<name>A0AAV9RW37_9TELE</name>
<reference evidence="1 2" key="1">
    <citation type="submission" date="2021-06" db="EMBL/GenBank/DDBJ databases">
        <authorList>
            <person name="Palmer J.M."/>
        </authorList>
    </citation>
    <scope>NUCLEOTIDE SEQUENCE [LARGE SCALE GENOMIC DNA]</scope>
    <source>
        <strain evidence="1 2">MEX-2019</strain>
        <tissue evidence="1">Muscle</tissue>
    </source>
</reference>
<proteinExistence type="predicted"/>
<sequence length="60" mass="7049">VRIVRRVDISHHLVPKKQQEAFSPRQKDTRYTNKVAILPTLRIVDSEAMEQRPPDQRDKG</sequence>
<gene>
    <name evidence="1" type="ORF">CRENBAI_003630</name>
</gene>
<protein>
    <submittedName>
        <fullName evidence="1">Uncharacterized protein</fullName>
    </submittedName>
</protein>
<feature type="non-terminal residue" evidence="1">
    <location>
        <position position="60"/>
    </location>
</feature>
<organism evidence="1 2">
    <name type="scientific">Crenichthys baileyi</name>
    <name type="common">White River springfish</name>
    <dbReference type="NCBI Taxonomy" id="28760"/>
    <lineage>
        <taxon>Eukaryota</taxon>
        <taxon>Metazoa</taxon>
        <taxon>Chordata</taxon>
        <taxon>Craniata</taxon>
        <taxon>Vertebrata</taxon>
        <taxon>Euteleostomi</taxon>
        <taxon>Actinopterygii</taxon>
        <taxon>Neopterygii</taxon>
        <taxon>Teleostei</taxon>
        <taxon>Neoteleostei</taxon>
        <taxon>Acanthomorphata</taxon>
        <taxon>Ovalentaria</taxon>
        <taxon>Atherinomorphae</taxon>
        <taxon>Cyprinodontiformes</taxon>
        <taxon>Goodeidae</taxon>
        <taxon>Crenichthys</taxon>
    </lineage>
</organism>
<evidence type="ECO:0000313" key="2">
    <source>
        <dbReference type="Proteomes" id="UP001311232"/>
    </source>
</evidence>
<dbReference type="EMBL" id="JAHHUM010001272">
    <property type="protein sequence ID" value="KAK5612977.1"/>
    <property type="molecule type" value="Genomic_DNA"/>
</dbReference>
<comment type="caution">
    <text evidence="1">The sequence shown here is derived from an EMBL/GenBank/DDBJ whole genome shotgun (WGS) entry which is preliminary data.</text>
</comment>
<keyword evidence="2" id="KW-1185">Reference proteome</keyword>